<evidence type="ECO:0000313" key="1">
    <source>
        <dbReference type="EMBL" id="EDZ73293.1"/>
    </source>
</evidence>
<dbReference type="SMR" id="B5VFJ7"/>
<protein>
    <submittedName>
        <fullName evidence="1">Uncharacterized protein</fullName>
    </submittedName>
</protein>
<dbReference type="EMBL" id="ABSV01000362">
    <property type="protein sequence ID" value="EDZ73293.1"/>
    <property type="molecule type" value="Genomic_DNA"/>
</dbReference>
<accession>B5VFJ7</accession>
<gene>
    <name evidence="1" type="ORF">AWRI1631_41680</name>
</gene>
<evidence type="ECO:0000313" key="2">
    <source>
        <dbReference type="Proteomes" id="UP000008988"/>
    </source>
</evidence>
<proteinExistence type="predicted"/>
<dbReference type="OrthoDB" id="4063905at2759"/>
<dbReference type="AlphaFoldDB" id="B5VFJ7"/>
<sequence length="124" mass="13602">MLVRDIAAEVYFAQSVCFSFSAFSLFRSFLATAPALYIKSLPNNKVAETSANVDHFATVSLCTSNEKLALVAPHELLEPLPNIIAHLFESFSAALLLKVCVLSKCSCSCSPSMRKHLRVSPFLF</sequence>
<organism evidence="1 2">
    <name type="scientific">Saccharomyces cerevisiae (strain AWRI1631)</name>
    <name type="common">Baker's yeast</name>
    <dbReference type="NCBI Taxonomy" id="545124"/>
    <lineage>
        <taxon>Eukaryota</taxon>
        <taxon>Fungi</taxon>
        <taxon>Dikarya</taxon>
        <taxon>Ascomycota</taxon>
        <taxon>Saccharomycotina</taxon>
        <taxon>Saccharomycetes</taxon>
        <taxon>Saccharomycetales</taxon>
        <taxon>Saccharomycetaceae</taxon>
        <taxon>Saccharomyces</taxon>
    </lineage>
</organism>
<name>B5VFJ7_YEAS6</name>
<reference evidence="1 2" key="1">
    <citation type="journal article" date="2008" name="FEMS Yeast Res.">
        <title>Comparative genome analysis of a Saccharomyces cerevisiae wine strain.</title>
        <authorList>
            <person name="Borneman A.R."/>
            <person name="Forgan A.H."/>
            <person name="Pretorius I.S."/>
            <person name="Chambers P.J."/>
        </authorList>
    </citation>
    <scope>NUCLEOTIDE SEQUENCE [LARGE SCALE GENOMIC DNA]</scope>
    <source>
        <strain evidence="1 2">AWRI1631</strain>
    </source>
</reference>
<dbReference type="Proteomes" id="UP000008988">
    <property type="component" value="Unassembled WGS sequence"/>
</dbReference>
<comment type="caution">
    <text evidence="1">The sequence shown here is derived from an EMBL/GenBank/DDBJ whole genome shotgun (WGS) entry which is preliminary data.</text>
</comment>